<dbReference type="PANTHER" id="PTHR42820">
    <property type="entry name" value="SHORT-CHAIN DEHYDROGENASE REDUCTASE"/>
    <property type="match status" value="1"/>
</dbReference>
<evidence type="ECO:0000256" key="1">
    <source>
        <dbReference type="ARBA" id="ARBA00006484"/>
    </source>
</evidence>
<gene>
    <name evidence="3" type="ORF">GSCOC_T00005983001</name>
</gene>
<dbReference type="PhylomeDB" id="A0A068VJG0"/>
<dbReference type="OMA" id="NMGSINW"/>
<evidence type="ECO:0000313" key="4">
    <source>
        <dbReference type="Proteomes" id="UP000295252"/>
    </source>
</evidence>
<dbReference type="PRINTS" id="PR00080">
    <property type="entry name" value="SDRFAMILY"/>
</dbReference>
<dbReference type="FunFam" id="3.40.50.720:FF:000084">
    <property type="entry name" value="Short-chain dehydrogenase reductase"/>
    <property type="match status" value="1"/>
</dbReference>
<dbReference type="GO" id="GO:0016616">
    <property type="term" value="F:oxidoreductase activity, acting on the CH-OH group of donors, NAD or NADP as acceptor"/>
    <property type="evidence" value="ECO:0007669"/>
    <property type="project" value="UniProtKB-ARBA"/>
</dbReference>
<dbReference type="InterPro" id="IPR002347">
    <property type="entry name" value="SDR_fam"/>
</dbReference>
<name>A0A068VJG0_COFCA</name>
<accession>A0A068VJG0</accession>
<sequence>MLNSLGKSSLITSTMSKPRLEGKVALITGAASGIGKETVRLFAENGAYIVAADVQDELGQKVAATMGSEKVSYHHCDVRDEMQVEATVNYTLDKYGSLDILFSNAGTIGPLTSILDLDLQGLDNAMATNVRGVAATIKHAARAMVARKVRGSIICTASVAACLGGAGPHAYTTSKHALVGLVRTACHELGAYGIRVNAIAPFGVATPLCCKAYNLEPSQVEENCLNAANLKGIVLKAKHIAEAALFLASDESAYISGHNLVIDGGFTVVSNAAP</sequence>
<evidence type="ECO:0000256" key="2">
    <source>
        <dbReference type="ARBA" id="ARBA00023027"/>
    </source>
</evidence>
<dbReference type="AlphaFoldDB" id="A0A068VJG0"/>
<keyword evidence="4" id="KW-1185">Reference proteome</keyword>
<dbReference type="Pfam" id="PF13561">
    <property type="entry name" value="adh_short_C2"/>
    <property type="match status" value="1"/>
</dbReference>
<dbReference type="InterPro" id="IPR036291">
    <property type="entry name" value="NAD(P)-bd_dom_sf"/>
</dbReference>
<dbReference type="OrthoDB" id="294295at2759"/>
<dbReference type="Gramene" id="CDP19818">
    <property type="protein sequence ID" value="CDP19818"/>
    <property type="gene ID" value="GSCOC_T00005983001"/>
</dbReference>
<dbReference type="Proteomes" id="UP000295252">
    <property type="component" value="Unassembled WGS sequence"/>
</dbReference>
<dbReference type="SUPFAM" id="SSF51735">
    <property type="entry name" value="NAD(P)-binding Rossmann-fold domains"/>
    <property type="match status" value="1"/>
</dbReference>
<dbReference type="EMBL" id="HG739795">
    <property type="protein sequence ID" value="CDP19818.1"/>
    <property type="molecule type" value="Genomic_DNA"/>
</dbReference>
<reference evidence="4" key="1">
    <citation type="journal article" date="2014" name="Science">
        <title>The coffee genome provides insight into the convergent evolution of caffeine biosynthesis.</title>
        <authorList>
            <person name="Denoeud F."/>
            <person name="Carretero-Paulet L."/>
            <person name="Dereeper A."/>
            <person name="Droc G."/>
            <person name="Guyot R."/>
            <person name="Pietrella M."/>
            <person name="Zheng C."/>
            <person name="Alberti A."/>
            <person name="Anthony F."/>
            <person name="Aprea G."/>
            <person name="Aury J.M."/>
            <person name="Bento P."/>
            <person name="Bernard M."/>
            <person name="Bocs S."/>
            <person name="Campa C."/>
            <person name="Cenci A."/>
            <person name="Combes M.C."/>
            <person name="Crouzillat D."/>
            <person name="Da Silva C."/>
            <person name="Daddiego L."/>
            <person name="De Bellis F."/>
            <person name="Dussert S."/>
            <person name="Garsmeur O."/>
            <person name="Gayraud T."/>
            <person name="Guignon V."/>
            <person name="Jahn K."/>
            <person name="Jamilloux V."/>
            <person name="Joet T."/>
            <person name="Labadie K."/>
            <person name="Lan T."/>
            <person name="Leclercq J."/>
            <person name="Lepelley M."/>
            <person name="Leroy T."/>
            <person name="Li L.T."/>
            <person name="Librado P."/>
            <person name="Lopez L."/>
            <person name="Munoz A."/>
            <person name="Noel B."/>
            <person name="Pallavicini A."/>
            <person name="Perrotta G."/>
            <person name="Poncet V."/>
            <person name="Pot D."/>
            <person name="Priyono X."/>
            <person name="Rigoreau M."/>
            <person name="Rouard M."/>
            <person name="Rozas J."/>
            <person name="Tranchant-Dubreuil C."/>
            <person name="VanBuren R."/>
            <person name="Zhang Q."/>
            <person name="Andrade A.C."/>
            <person name="Argout X."/>
            <person name="Bertrand B."/>
            <person name="de Kochko A."/>
            <person name="Graziosi G."/>
            <person name="Henry R.J."/>
            <person name="Jayarama X."/>
            <person name="Ming R."/>
            <person name="Nagai C."/>
            <person name="Rounsley S."/>
            <person name="Sankoff D."/>
            <person name="Giuliano G."/>
            <person name="Albert V.A."/>
            <person name="Wincker P."/>
            <person name="Lashermes P."/>
        </authorList>
    </citation>
    <scope>NUCLEOTIDE SEQUENCE [LARGE SCALE GENOMIC DNA]</scope>
    <source>
        <strain evidence="4">cv. DH200-94</strain>
    </source>
</reference>
<dbReference type="PANTHER" id="PTHR42820:SF16">
    <property type="entry name" value="SHORT-CHAIN DEHYDROGENASE REDUCTASE 3B"/>
    <property type="match status" value="1"/>
</dbReference>
<proteinExistence type="inferred from homology"/>
<dbReference type="Gene3D" id="3.40.50.720">
    <property type="entry name" value="NAD(P)-binding Rossmann-like Domain"/>
    <property type="match status" value="1"/>
</dbReference>
<dbReference type="PRINTS" id="PR00081">
    <property type="entry name" value="GDHRDH"/>
</dbReference>
<dbReference type="STRING" id="49390.A0A068VJG0"/>
<dbReference type="InParanoid" id="A0A068VJG0"/>
<protein>
    <submittedName>
        <fullName evidence="3">DH200=94 genomic scaffold, scaffold_711</fullName>
    </submittedName>
</protein>
<evidence type="ECO:0000313" key="3">
    <source>
        <dbReference type="EMBL" id="CDP19818.1"/>
    </source>
</evidence>
<keyword evidence="2" id="KW-0520">NAD</keyword>
<dbReference type="FunCoup" id="A0A068VJG0">
    <property type="interactions" value="330"/>
</dbReference>
<organism evidence="3 4">
    <name type="scientific">Coffea canephora</name>
    <name type="common">Robusta coffee</name>
    <dbReference type="NCBI Taxonomy" id="49390"/>
    <lineage>
        <taxon>Eukaryota</taxon>
        <taxon>Viridiplantae</taxon>
        <taxon>Streptophyta</taxon>
        <taxon>Embryophyta</taxon>
        <taxon>Tracheophyta</taxon>
        <taxon>Spermatophyta</taxon>
        <taxon>Magnoliopsida</taxon>
        <taxon>eudicotyledons</taxon>
        <taxon>Gunneridae</taxon>
        <taxon>Pentapetalae</taxon>
        <taxon>asterids</taxon>
        <taxon>lamiids</taxon>
        <taxon>Gentianales</taxon>
        <taxon>Rubiaceae</taxon>
        <taxon>Ixoroideae</taxon>
        <taxon>Gardenieae complex</taxon>
        <taxon>Bertiereae - Coffeeae clade</taxon>
        <taxon>Coffeeae</taxon>
        <taxon>Coffea</taxon>
    </lineage>
</organism>
<comment type="similarity">
    <text evidence="1">Belongs to the short-chain dehydrogenases/reductases (SDR) family.</text>
</comment>